<dbReference type="InterPro" id="IPR013341">
    <property type="entry name" value="Mandelate_racemase_N_dom"/>
</dbReference>
<accession>A0A6J4I6U9</accession>
<evidence type="ECO:0000313" key="5">
    <source>
        <dbReference type="EMBL" id="CAA9243031.1"/>
    </source>
</evidence>
<dbReference type="Pfam" id="PF02746">
    <property type="entry name" value="MR_MLE_N"/>
    <property type="match status" value="1"/>
</dbReference>
<dbReference type="Pfam" id="PF13378">
    <property type="entry name" value="MR_MLE_C"/>
    <property type="match status" value="1"/>
</dbReference>
<keyword evidence="2" id="KW-0479">Metal-binding</keyword>
<dbReference type="PANTHER" id="PTHR13794:SF58">
    <property type="entry name" value="MITOCHONDRIAL ENOLASE SUPERFAMILY MEMBER 1"/>
    <property type="match status" value="1"/>
</dbReference>
<evidence type="ECO:0000256" key="1">
    <source>
        <dbReference type="ARBA" id="ARBA00001946"/>
    </source>
</evidence>
<dbReference type="InterPro" id="IPR018110">
    <property type="entry name" value="Mandel_Rmase/mucon_lact_enz_CS"/>
</dbReference>
<dbReference type="AlphaFoldDB" id="A0A6J4I6U9"/>
<dbReference type="Gene3D" id="3.30.390.10">
    <property type="entry name" value="Enolase-like, N-terminal domain"/>
    <property type="match status" value="1"/>
</dbReference>
<proteinExistence type="predicted"/>
<evidence type="ECO:0000259" key="4">
    <source>
        <dbReference type="SMART" id="SM00922"/>
    </source>
</evidence>
<dbReference type="SUPFAM" id="SSF54826">
    <property type="entry name" value="Enolase N-terminal domain-like"/>
    <property type="match status" value="1"/>
</dbReference>
<dbReference type="SFLD" id="SFLDG00179">
    <property type="entry name" value="mandelate_racemase"/>
    <property type="match status" value="1"/>
</dbReference>
<dbReference type="SMART" id="SM00922">
    <property type="entry name" value="MR_MLE"/>
    <property type="match status" value="1"/>
</dbReference>
<organism evidence="5">
    <name type="scientific">uncultured Acetobacteraceae bacterium</name>
    <dbReference type="NCBI Taxonomy" id="169975"/>
    <lineage>
        <taxon>Bacteria</taxon>
        <taxon>Pseudomonadati</taxon>
        <taxon>Pseudomonadota</taxon>
        <taxon>Alphaproteobacteria</taxon>
        <taxon>Acetobacterales</taxon>
        <taxon>Acetobacteraceae</taxon>
        <taxon>environmental samples</taxon>
    </lineage>
</organism>
<dbReference type="SUPFAM" id="SSF51604">
    <property type="entry name" value="Enolase C-terminal domain-like"/>
    <property type="match status" value="1"/>
</dbReference>
<dbReference type="PANTHER" id="PTHR13794">
    <property type="entry name" value="ENOLASE SUPERFAMILY, MANDELATE RACEMASE"/>
    <property type="match status" value="1"/>
</dbReference>
<evidence type="ECO:0000256" key="2">
    <source>
        <dbReference type="ARBA" id="ARBA00022723"/>
    </source>
</evidence>
<dbReference type="Gene3D" id="3.20.20.120">
    <property type="entry name" value="Enolase-like C-terminal domain"/>
    <property type="match status" value="1"/>
</dbReference>
<dbReference type="EMBL" id="CADCTL010000119">
    <property type="protein sequence ID" value="CAA9243031.1"/>
    <property type="molecule type" value="Genomic_DNA"/>
</dbReference>
<evidence type="ECO:0000256" key="3">
    <source>
        <dbReference type="ARBA" id="ARBA00022842"/>
    </source>
</evidence>
<dbReference type="PROSITE" id="PS00909">
    <property type="entry name" value="MR_MLE_2"/>
    <property type="match status" value="1"/>
</dbReference>
<sequence>MTADMTIREVRTSLLRLPWPDDPWLAHHPLGATRDLVVVEVETQSGITGMGYLHLLNLPLLRTVGACVEEAMAPRVVGRDATAVEAIWHDLWRATITAGRGGIAMMAISALDIALWDAVGKRAELPLHRLWGHYRPAIPAYGSGCFRGAGGDGMIAKARRYVEQGYKAIKMQVAHVGDLRTDLDNVRRMREAVGPDVEIMIDVNMGWSADTAILMGRKFEEHDVYWLEEPVLPDDYAGYLRCAEALDLRVVGGETHWGRADLKPFLENPRLPILQPDPMRGGLTELRKLAAVADTWGVTIAPHLFPELNVQLLASIPNGLWIEQMGLLDDLWVDPVPVVDGMITAPERPGHGLAFKPEVLRDFRA</sequence>
<feature type="domain" description="Mandelate racemase/muconate lactonizing enzyme C-terminal" evidence="4">
    <location>
        <begin position="151"/>
        <end position="249"/>
    </location>
</feature>
<dbReference type="InterPro" id="IPR046945">
    <property type="entry name" value="RHMD-like"/>
</dbReference>
<dbReference type="SFLD" id="SFLDS00001">
    <property type="entry name" value="Enolase"/>
    <property type="match status" value="1"/>
</dbReference>
<dbReference type="GO" id="GO:0016052">
    <property type="term" value="P:carbohydrate catabolic process"/>
    <property type="evidence" value="ECO:0007669"/>
    <property type="project" value="TreeGrafter"/>
</dbReference>
<dbReference type="GO" id="GO:0016836">
    <property type="term" value="F:hydro-lyase activity"/>
    <property type="evidence" value="ECO:0007669"/>
    <property type="project" value="TreeGrafter"/>
</dbReference>
<gene>
    <name evidence="5" type="ORF">AVDCRST_MAG04-1717</name>
</gene>
<reference evidence="5" key="1">
    <citation type="submission" date="2020-02" db="EMBL/GenBank/DDBJ databases">
        <authorList>
            <person name="Meier V. D."/>
        </authorList>
    </citation>
    <scope>NUCLEOTIDE SEQUENCE</scope>
    <source>
        <strain evidence="5">AVDCRST_MAG04</strain>
    </source>
</reference>
<dbReference type="InterPro" id="IPR029017">
    <property type="entry name" value="Enolase-like_N"/>
</dbReference>
<dbReference type="InterPro" id="IPR036849">
    <property type="entry name" value="Enolase-like_C_sf"/>
</dbReference>
<comment type="cofactor">
    <cofactor evidence="1">
        <name>Mg(2+)</name>
        <dbReference type="ChEBI" id="CHEBI:18420"/>
    </cofactor>
</comment>
<protein>
    <recommendedName>
        <fullName evidence="4">Mandelate racemase/muconate lactonizing enzyme C-terminal domain-containing protein</fullName>
    </recommendedName>
</protein>
<dbReference type="CDD" id="cd03316">
    <property type="entry name" value="MR_like"/>
    <property type="match status" value="1"/>
</dbReference>
<name>A0A6J4I6U9_9PROT</name>
<keyword evidence="3" id="KW-0460">Magnesium</keyword>
<dbReference type="InterPro" id="IPR029065">
    <property type="entry name" value="Enolase_C-like"/>
</dbReference>
<dbReference type="InterPro" id="IPR013342">
    <property type="entry name" value="Mandelate_racemase_C"/>
</dbReference>
<dbReference type="GO" id="GO:0000287">
    <property type="term" value="F:magnesium ion binding"/>
    <property type="evidence" value="ECO:0007669"/>
    <property type="project" value="UniProtKB-ARBA"/>
</dbReference>
<dbReference type="GO" id="GO:0009063">
    <property type="term" value="P:amino acid catabolic process"/>
    <property type="evidence" value="ECO:0007669"/>
    <property type="project" value="InterPro"/>
</dbReference>